<proteinExistence type="predicted"/>
<sequence>MNTVTAPDRRLLLVHAHPDDESSQSSATMARYVAEGAQVTLVTCTLGELGEILVPEWTHFSPAELGAHRQEEIRTALAEIGVTDHVYLGGAGRYHDSGMTHDESGRVVAPPERQPNAFWDADLLEAADHLVEVIRSRRPQVVSTYDPFGNYGHPDHVMAHRVAMYACMLASAPAHRPDLGEPWQVERVLWNTHNTARWAEAYAVARERGLELWPEREVDPGDVGPDPERIVAIVETAPWLEVCRAALASHRSQVNTEDDFWQFYRIMQELPGSGEAYLLAAGRPFPVSDAPASDLFAGL</sequence>
<name>A0ABX8SH90_9ACTN</name>
<dbReference type="Proteomes" id="UP000824504">
    <property type="component" value="Chromosome"/>
</dbReference>
<dbReference type="InterPro" id="IPR003737">
    <property type="entry name" value="GlcNAc_PI_deacetylase-related"/>
</dbReference>
<dbReference type="PANTHER" id="PTHR12993:SF26">
    <property type="entry name" value="1D-MYO-INOSITOL 2-ACETAMIDO-2-DEOXY-ALPHA-D-GLUCOPYRANOSIDE DEACETYLASE"/>
    <property type="match status" value="1"/>
</dbReference>
<dbReference type="EC" id="3.5.1.103" evidence="1"/>
<dbReference type="PANTHER" id="PTHR12993">
    <property type="entry name" value="N-ACETYLGLUCOSAMINYL-PHOSPHATIDYLINOSITOL DE-N-ACETYLASE-RELATED"/>
    <property type="match status" value="1"/>
</dbReference>
<evidence type="ECO:0000313" key="3">
    <source>
        <dbReference type="Proteomes" id="UP000824504"/>
    </source>
</evidence>
<dbReference type="Pfam" id="PF02585">
    <property type="entry name" value="PIG-L"/>
    <property type="match status" value="1"/>
</dbReference>
<gene>
    <name evidence="2" type="primary">mshB</name>
    <name evidence="2" type="ORF">KDB89_13050</name>
</gene>
<keyword evidence="3" id="KW-1185">Reference proteome</keyword>
<evidence type="ECO:0000256" key="1">
    <source>
        <dbReference type="NCBIfam" id="TIGR03445"/>
    </source>
</evidence>
<dbReference type="GO" id="GO:0035595">
    <property type="term" value="F:N-acetylglucosaminylinositol deacetylase activity"/>
    <property type="evidence" value="ECO:0007669"/>
    <property type="project" value="UniProtKB-EC"/>
</dbReference>
<dbReference type="EMBL" id="CP079216">
    <property type="protein sequence ID" value="QXT62645.1"/>
    <property type="molecule type" value="Genomic_DNA"/>
</dbReference>
<keyword evidence="2" id="KW-0378">Hydrolase</keyword>
<accession>A0ABX8SH90</accession>
<evidence type="ECO:0000313" key="2">
    <source>
        <dbReference type="EMBL" id="QXT62645.1"/>
    </source>
</evidence>
<organism evidence="2 3">
    <name type="scientific">Tessaracoccus palaemonis</name>
    <dbReference type="NCBI Taxonomy" id="2829499"/>
    <lineage>
        <taxon>Bacteria</taxon>
        <taxon>Bacillati</taxon>
        <taxon>Actinomycetota</taxon>
        <taxon>Actinomycetes</taxon>
        <taxon>Propionibacteriales</taxon>
        <taxon>Propionibacteriaceae</taxon>
        <taxon>Tessaracoccus</taxon>
    </lineage>
</organism>
<protein>
    <recommendedName>
        <fullName evidence="1">N-acetyl-1-D-myo-inositol-2-amino-2-deoxy-alpha-D-glucopyranoside deacetylase</fullName>
        <ecNumber evidence="1">3.5.1.103</ecNumber>
    </recommendedName>
</protein>
<dbReference type="InterPro" id="IPR017810">
    <property type="entry name" value="Mycothiol_biosynthesis_MshB"/>
</dbReference>
<dbReference type="NCBIfam" id="TIGR03445">
    <property type="entry name" value="mycothiol_MshB"/>
    <property type="match status" value="1"/>
</dbReference>
<reference evidence="2 3" key="1">
    <citation type="submission" date="2021-07" db="EMBL/GenBank/DDBJ databases">
        <title>complete genome sequencing of Tessaracoccus sp.J1M15.</title>
        <authorList>
            <person name="Bae J.-W."/>
            <person name="Kim D.-y."/>
        </authorList>
    </citation>
    <scope>NUCLEOTIDE SEQUENCE [LARGE SCALE GENOMIC DNA]</scope>
    <source>
        <strain evidence="2 3">J1M15</strain>
    </source>
</reference>